<dbReference type="GO" id="GO:0016491">
    <property type="term" value="F:oxidoreductase activity"/>
    <property type="evidence" value="ECO:0007669"/>
    <property type="project" value="InterPro"/>
</dbReference>
<keyword evidence="4" id="KW-1185">Reference proteome</keyword>
<protein>
    <submittedName>
        <fullName evidence="3">NAD(P)H-dependent oxidoreductase</fullName>
    </submittedName>
</protein>
<dbReference type="Gene3D" id="3.40.50.360">
    <property type="match status" value="1"/>
</dbReference>
<name>A0AA41W5D0_9GAMM</name>
<dbReference type="AlphaFoldDB" id="A0AA41W5D0"/>
<comment type="caution">
    <text evidence="3">The sequence shown here is derived from an EMBL/GenBank/DDBJ whole genome shotgun (WGS) entry which is preliminary data.</text>
</comment>
<dbReference type="PANTHER" id="PTHR30543:SF31">
    <property type="entry name" value="NADPH-DEPENDENT AZOREDUCTASE AZR"/>
    <property type="match status" value="1"/>
</dbReference>
<dbReference type="GO" id="GO:0005829">
    <property type="term" value="C:cytosol"/>
    <property type="evidence" value="ECO:0007669"/>
    <property type="project" value="TreeGrafter"/>
</dbReference>
<organism evidence="3 4">
    <name type="scientific">Echinimonas agarilytica</name>
    <dbReference type="NCBI Taxonomy" id="1215918"/>
    <lineage>
        <taxon>Bacteria</taxon>
        <taxon>Pseudomonadati</taxon>
        <taxon>Pseudomonadota</taxon>
        <taxon>Gammaproteobacteria</taxon>
        <taxon>Alteromonadales</taxon>
        <taxon>Echinimonadaceae</taxon>
        <taxon>Echinimonas</taxon>
    </lineage>
</organism>
<dbReference type="EMBL" id="JAMQGP010000002">
    <property type="protein sequence ID" value="MCM2679294.1"/>
    <property type="molecule type" value="Genomic_DNA"/>
</dbReference>
<sequence length="202" mass="23105">MMSLVIVSGSQRPHSESARVAEYITRAAVMFEHTRHIELCQMDLPFWDGSQQSRANHPHWNEISDALNNADAIALVTPEWGGMASPLMKNFLLMCEQHTLAHKPLFLSAVVSGVSGTYPIAELKMNALKNLKSVVVPDHLIVRNVNDLLHHSEQVSERDQSLRTRIDYYLHMLKHYTDAMVPLRERISREPHPQQQQFIYGM</sequence>
<dbReference type="InterPro" id="IPR050712">
    <property type="entry name" value="NAD(P)H-dep_reductase"/>
</dbReference>
<evidence type="ECO:0000256" key="1">
    <source>
        <dbReference type="ARBA" id="ARBA00022643"/>
    </source>
</evidence>
<dbReference type="PANTHER" id="PTHR30543">
    <property type="entry name" value="CHROMATE REDUCTASE"/>
    <property type="match status" value="1"/>
</dbReference>
<proteinExistence type="predicted"/>
<keyword evidence="1" id="KW-0285">Flavoprotein</keyword>
<evidence type="ECO:0000313" key="3">
    <source>
        <dbReference type="EMBL" id="MCM2679294.1"/>
    </source>
</evidence>
<gene>
    <name evidence="3" type="ORF">NAF29_06335</name>
</gene>
<feature type="domain" description="NADPH-dependent FMN reductase-like" evidence="2">
    <location>
        <begin position="2"/>
        <end position="145"/>
    </location>
</feature>
<dbReference type="SUPFAM" id="SSF52218">
    <property type="entry name" value="Flavoproteins"/>
    <property type="match status" value="1"/>
</dbReference>
<keyword evidence="1" id="KW-0288">FMN</keyword>
<dbReference type="Proteomes" id="UP001165393">
    <property type="component" value="Unassembled WGS sequence"/>
</dbReference>
<evidence type="ECO:0000259" key="2">
    <source>
        <dbReference type="Pfam" id="PF03358"/>
    </source>
</evidence>
<dbReference type="GO" id="GO:0010181">
    <property type="term" value="F:FMN binding"/>
    <property type="evidence" value="ECO:0007669"/>
    <property type="project" value="TreeGrafter"/>
</dbReference>
<dbReference type="InterPro" id="IPR029039">
    <property type="entry name" value="Flavoprotein-like_sf"/>
</dbReference>
<reference evidence="3 4" key="1">
    <citation type="journal article" date="2013" name="Antonie Van Leeuwenhoek">
        <title>Echinimonas agarilytica gen. nov., sp. nov., a new gammaproteobacterium isolated from the sea urchin Strongylocentrotus intermedius.</title>
        <authorList>
            <person name="Nedashkovskaya O.I."/>
            <person name="Stenkova A.M."/>
            <person name="Zhukova N.V."/>
            <person name="Van Trappen S."/>
            <person name="Lee J.S."/>
            <person name="Kim S.B."/>
        </authorList>
    </citation>
    <scope>NUCLEOTIDE SEQUENCE [LARGE SCALE GENOMIC DNA]</scope>
    <source>
        <strain evidence="3 4">KMM 6351</strain>
    </source>
</reference>
<accession>A0AA41W5D0</accession>
<dbReference type="Pfam" id="PF03358">
    <property type="entry name" value="FMN_red"/>
    <property type="match status" value="1"/>
</dbReference>
<dbReference type="InterPro" id="IPR005025">
    <property type="entry name" value="FMN_Rdtase-like_dom"/>
</dbReference>
<evidence type="ECO:0000313" key="4">
    <source>
        <dbReference type="Proteomes" id="UP001165393"/>
    </source>
</evidence>